<sequence>MAVVLAVLCGLAAAYCLARCVVPAWRATDHGAGVDAWHVVMGAGMVLMVLGYAGRTASALFAAGVLWCLWAVARRHATAAHARLGVALGLMTLMLVPMPASAAAPHGHGTSAGPSAFLLAVAVALGVAAVSAGRTVPASDLRGRLGLGCEVVMAVAMAWMAAAAL</sequence>
<name>A0ABP4F428_9ACTN</name>
<keyword evidence="1" id="KW-0812">Transmembrane</keyword>
<feature type="transmembrane region" description="Helical" evidence="1">
    <location>
        <begin position="116"/>
        <end position="133"/>
    </location>
</feature>
<reference evidence="3" key="1">
    <citation type="journal article" date="2019" name="Int. J. Syst. Evol. Microbiol.">
        <title>The Global Catalogue of Microorganisms (GCM) 10K type strain sequencing project: providing services to taxonomists for standard genome sequencing and annotation.</title>
        <authorList>
            <consortium name="The Broad Institute Genomics Platform"/>
            <consortium name="The Broad Institute Genome Sequencing Center for Infectious Disease"/>
            <person name="Wu L."/>
            <person name="Ma J."/>
        </authorList>
    </citation>
    <scope>NUCLEOTIDE SEQUENCE [LARGE SCALE GENOMIC DNA]</scope>
    <source>
        <strain evidence="3">JCM 11813</strain>
    </source>
</reference>
<evidence type="ECO:0008006" key="4">
    <source>
        <dbReference type="Google" id="ProtNLM"/>
    </source>
</evidence>
<comment type="caution">
    <text evidence="2">The sequence shown here is derived from an EMBL/GenBank/DDBJ whole genome shotgun (WGS) entry which is preliminary data.</text>
</comment>
<dbReference type="Proteomes" id="UP001499979">
    <property type="component" value="Unassembled WGS sequence"/>
</dbReference>
<organism evidence="2 3">
    <name type="scientific">Nocardioides aquiterrae</name>
    <dbReference type="NCBI Taxonomy" id="203799"/>
    <lineage>
        <taxon>Bacteria</taxon>
        <taxon>Bacillati</taxon>
        <taxon>Actinomycetota</taxon>
        <taxon>Actinomycetes</taxon>
        <taxon>Propionibacteriales</taxon>
        <taxon>Nocardioidaceae</taxon>
        <taxon>Nocardioides</taxon>
    </lineage>
</organism>
<keyword evidence="3" id="KW-1185">Reference proteome</keyword>
<proteinExistence type="predicted"/>
<dbReference type="InterPro" id="IPR033458">
    <property type="entry name" value="DUF5134"/>
</dbReference>
<dbReference type="RefSeq" id="WP_343908650.1">
    <property type="nucleotide sequence ID" value="NZ_BAAAJE010000016.1"/>
</dbReference>
<feature type="transmembrane region" description="Helical" evidence="1">
    <location>
        <begin position="42"/>
        <end position="72"/>
    </location>
</feature>
<keyword evidence="1" id="KW-1133">Transmembrane helix</keyword>
<evidence type="ECO:0000256" key="1">
    <source>
        <dbReference type="SAM" id="Phobius"/>
    </source>
</evidence>
<dbReference type="EMBL" id="BAAAJE010000016">
    <property type="protein sequence ID" value="GAA1151507.1"/>
    <property type="molecule type" value="Genomic_DNA"/>
</dbReference>
<evidence type="ECO:0000313" key="3">
    <source>
        <dbReference type="Proteomes" id="UP001499979"/>
    </source>
</evidence>
<accession>A0ABP4F428</accession>
<evidence type="ECO:0000313" key="2">
    <source>
        <dbReference type="EMBL" id="GAA1151507.1"/>
    </source>
</evidence>
<dbReference type="Pfam" id="PF17197">
    <property type="entry name" value="DUF5134"/>
    <property type="match status" value="1"/>
</dbReference>
<feature type="transmembrane region" description="Helical" evidence="1">
    <location>
        <begin position="145"/>
        <end position="164"/>
    </location>
</feature>
<protein>
    <recommendedName>
        <fullName evidence="4">DUF5134 domain-containing protein</fullName>
    </recommendedName>
</protein>
<gene>
    <name evidence="2" type="ORF">GCM10009606_32590</name>
</gene>
<feature type="transmembrane region" description="Helical" evidence="1">
    <location>
        <begin position="84"/>
        <end position="104"/>
    </location>
</feature>
<keyword evidence="1" id="KW-0472">Membrane</keyword>